<dbReference type="AlphaFoldDB" id="A0A2S7DTT6"/>
<proteinExistence type="predicted"/>
<comment type="caution">
    <text evidence="1">The sequence shown here is derived from an EMBL/GenBank/DDBJ whole genome shotgun (WGS) entry which is preliminary data.</text>
</comment>
<organism evidence="1 2">
    <name type="scientific">Xanthomonas cucurbitae</name>
    <dbReference type="NCBI Taxonomy" id="56453"/>
    <lineage>
        <taxon>Bacteria</taxon>
        <taxon>Pseudomonadati</taxon>
        <taxon>Pseudomonadota</taxon>
        <taxon>Gammaproteobacteria</taxon>
        <taxon>Lysobacterales</taxon>
        <taxon>Lysobacteraceae</taxon>
        <taxon>Xanthomonas</taxon>
    </lineage>
</organism>
<evidence type="ECO:0000313" key="1">
    <source>
        <dbReference type="EMBL" id="PPU77149.1"/>
    </source>
</evidence>
<evidence type="ECO:0000313" key="2">
    <source>
        <dbReference type="Proteomes" id="UP000239561"/>
    </source>
</evidence>
<gene>
    <name evidence="1" type="ORF">XcuCFBP2542_07470</name>
</gene>
<accession>A0A2S7DTT6</accession>
<name>A0A2S7DTT6_9XANT</name>
<dbReference type="Proteomes" id="UP000239561">
    <property type="component" value="Unassembled WGS sequence"/>
</dbReference>
<reference evidence="1 2" key="1">
    <citation type="submission" date="2016-08" db="EMBL/GenBank/DDBJ databases">
        <authorList>
            <person name="Seilhamer J.J."/>
        </authorList>
    </citation>
    <scope>NUCLEOTIDE SEQUENCE [LARGE SCALE GENOMIC DNA]</scope>
    <source>
        <strain evidence="1 2">CFBP2542</strain>
    </source>
</reference>
<protein>
    <submittedName>
        <fullName evidence="1">Proteinase inhibitor</fullName>
    </submittedName>
</protein>
<dbReference type="EMBL" id="MDED01000010">
    <property type="protein sequence ID" value="PPU77149.1"/>
    <property type="molecule type" value="Genomic_DNA"/>
</dbReference>
<sequence length="49" mass="5290">MDPQLGCRLFGSPKRPAVCSNLRPSPRMCGSSRGQALRVLAALEHATRP</sequence>